<evidence type="ECO:0000256" key="5">
    <source>
        <dbReference type="ARBA" id="ARBA00022840"/>
    </source>
</evidence>
<dbReference type="Gene3D" id="3.40.50.300">
    <property type="entry name" value="P-loop containing nucleotide triphosphate hydrolases"/>
    <property type="match status" value="1"/>
</dbReference>
<feature type="domain" description="ABC transmembrane type-1" evidence="10">
    <location>
        <begin position="110"/>
        <end position="296"/>
    </location>
</feature>
<dbReference type="InterPro" id="IPR050173">
    <property type="entry name" value="ABC_transporter_C-like"/>
</dbReference>
<evidence type="ECO:0000256" key="7">
    <source>
        <dbReference type="ARBA" id="ARBA00023136"/>
    </source>
</evidence>
<evidence type="ECO:0000256" key="2">
    <source>
        <dbReference type="ARBA" id="ARBA00022448"/>
    </source>
</evidence>
<reference evidence="11" key="2">
    <citation type="submission" date="2023-01" db="EMBL/GenBank/DDBJ databases">
        <authorList>
            <person name="Petersen C."/>
        </authorList>
    </citation>
    <scope>NUCLEOTIDE SEQUENCE</scope>
    <source>
        <strain evidence="11">IBT 12815</strain>
    </source>
</reference>
<feature type="domain" description="ABC transporter" evidence="9">
    <location>
        <begin position="398"/>
        <end position="583"/>
    </location>
</feature>
<dbReference type="PROSITE" id="PS50929">
    <property type="entry name" value="ABC_TM1F"/>
    <property type="match status" value="1"/>
</dbReference>
<keyword evidence="7 8" id="KW-0472">Membrane</keyword>
<dbReference type="Gene3D" id="1.20.1560.10">
    <property type="entry name" value="ABC transporter type 1, transmembrane domain"/>
    <property type="match status" value="1"/>
</dbReference>
<dbReference type="InterPro" id="IPR011527">
    <property type="entry name" value="ABC1_TM_dom"/>
</dbReference>
<accession>A0AAD6E7U4</accession>
<dbReference type="GO" id="GO:0005524">
    <property type="term" value="F:ATP binding"/>
    <property type="evidence" value="ECO:0007669"/>
    <property type="project" value="UniProtKB-KW"/>
</dbReference>
<keyword evidence="2" id="KW-0813">Transport</keyword>
<evidence type="ECO:0000313" key="12">
    <source>
        <dbReference type="Proteomes" id="UP001213799"/>
    </source>
</evidence>
<dbReference type="InterPro" id="IPR027417">
    <property type="entry name" value="P-loop_NTPase"/>
</dbReference>
<dbReference type="PANTHER" id="PTHR24223:SF404">
    <property type="entry name" value="ABC MULTIDRUG TRANSPORTER (EUROFUNG)-RELATED"/>
    <property type="match status" value="1"/>
</dbReference>
<evidence type="ECO:0000256" key="6">
    <source>
        <dbReference type="ARBA" id="ARBA00022989"/>
    </source>
</evidence>
<dbReference type="InterPro" id="IPR003439">
    <property type="entry name" value="ABC_transporter-like_ATP-bd"/>
</dbReference>
<feature type="transmembrane region" description="Helical" evidence="8">
    <location>
        <begin position="144"/>
        <end position="164"/>
    </location>
</feature>
<evidence type="ECO:0000256" key="4">
    <source>
        <dbReference type="ARBA" id="ARBA00022741"/>
    </source>
</evidence>
<dbReference type="GeneID" id="81587601"/>
<dbReference type="RefSeq" id="XP_056753144.1">
    <property type="nucleotide sequence ID" value="XM_056897359.1"/>
</dbReference>
<protein>
    <submittedName>
        <fullName evidence="11">ABC transporter integral membrane type 1</fullName>
    </submittedName>
</protein>
<feature type="transmembrane region" description="Helical" evidence="8">
    <location>
        <begin position="238"/>
        <end position="259"/>
    </location>
</feature>
<dbReference type="SUPFAM" id="SSF90123">
    <property type="entry name" value="ABC transporter transmembrane region"/>
    <property type="match status" value="1"/>
</dbReference>
<dbReference type="InterPro" id="IPR003593">
    <property type="entry name" value="AAA+_ATPase"/>
</dbReference>
<evidence type="ECO:0000256" key="8">
    <source>
        <dbReference type="SAM" id="Phobius"/>
    </source>
</evidence>
<reference evidence="11" key="1">
    <citation type="journal article" date="2023" name="IMA Fungus">
        <title>Comparative genomic study of the Penicillium genus elucidates a diverse pangenome and 15 lateral gene transfer events.</title>
        <authorList>
            <person name="Petersen C."/>
            <person name="Sorensen T."/>
            <person name="Nielsen M.R."/>
            <person name="Sondergaard T.E."/>
            <person name="Sorensen J.L."/>
            <person name="Fitzpatrick D.A."/>
            <person name="Frisvad J.C."/>
            <person name="Nielsen K.L."/>
        </authorList>
    </citation>
    <scope>NUCLEOTIDE SEQUENCE</scope>
    <source>
        <strain evidence="11">IBT 12815</strain>
    </source>
</reference>
<comment type="subcellular location">
    <subcellularLocation>
        <location evidence="1">Membrane</location>
        <topology evidence="1">Multi-pass membrane protein</topology>
    </subcellularLocation>
</comment>
<evidence type="ECO:0000313" key="11">
    <source>
        <dbReference type="EMBL" id="KAJ5603346.1"/>
    </source>
</evidence>
<dbReference type="FunFam" id="1.20.1560.10:FF:000055">
    <property type="entry name" value="ABC multidrug transporter (Eurofung)"/>
    <property type="match status" value="1"/>
</dbReference>
<evidence type="ECO:0000259" key="10">
    <source>
        <dbReference type="PROSITE" id="PS50929"/>
    </source>
</evidence>
<keyword evidence="4" id="KW-0547">Nucleotide-binding</keyword>
<dbReference type="Proteomes" id="UP001213799">
    <property type="component" value="Unassembled WGS sequence"/>
</dbReference>
<keyword evidence="5" id="KW-0067">ATP-binding</keyword>
<dbReference type="InterPro" id="IPR017871">
    <property type="entry name" value="ABC_transporter-like_CS"/>
</dbReference>
<dbReference type="InterPro" id="IPR036640">
    <property type="entry name" value="ABC1_TM_sf"/>
</dbReference>
<evidence type="ECO:0000256" key="1">
    <source>
        <dbReference type="ARBA" id="ARBA00004141"/>
    </source>
</evidence>
<keyword evidence="3 8" id="KW-0812">Transmembrane</keyword>
<evidence type="ECO:0000259" key="9">
    <source>
        <dbReference type="PROSITE" id="PS50893"/>
    </source>
</evidence>
<organism evidence="11 12">
    <name type="scientific">Penicillium hordei</name>
    <dbReference type="NCBI Taxonomy" id="40994"/>
    <lineage>
        <taxon>Eukaryota</taxon>
        <taxon>Fungi</taxon>
        <taxon>Dikarya</taxon>
        <taxon>Ascomycota</taxon>
        <taxon>Pezizomycotina</taxon>
        <taxon>Eurotiomycetes</taxon>
        <taxon>Eurotiomycetidae</taxon>
        <taxon>Eurotiales</taxon>
        <taxon>Aspergillaceae</taxon>
        <taxon>Penicillium</taxon>
    </lineage>
</organism>
<sequence>MVNPIPLESVPKTKILHSDYCGSSGTDEGKLGVWGRSFFIWVLPFLQIGYRESLKIEDVPEVDTNLQGQCSGGKLRKSWDSVKKNGAPHLIKAVFRAYGWAYVSAIPPRLAYSCFTFAQPFLITATVNYIGGPSSSEPRIYGNGLIGAYVLMYMGLAVSKAIYWRQTYHLLTMMRSGLISMIYDQTIDMTAVDLTDSAAITLMGTDVERIVANLKNLHEAWAFIIEVGIAIWLLERELGVACFIPLVISLGSVLAMVPVSSRSGQAQKQWIERVQKRLAVTANTLGNMKAVQMLGLGCALQPAHYSRSLCYVTIYAIISVVRHDGSILSVQAFTSLALISFLTNPLLIFCQAMPAIWQAIACFARIEAYCAKGNPSSETYEEDIQLLLTSEKSYPFLISFQNATIAWSSEKEPMIRDLSVDIHQGIRMIVGPVGCGKSTLIESIFHQHMVKNGSRTASFSRAAYCPQNPWIKNDTIRNNIIGFLEFDQTWYDFTCDVCGLQGDLDALSEGDMHMAGSGGISLSGGQKQRIALARAVYSRFDIVILDNVFSGLDLTSIALITNWLFGKDGHFKKLVSEIDLVKLWNF</sequence>
<keyword evidence="12" id="KW-1185">Reference proteome</keyword>
<comment type="caution">
    <text evidence="11">The sequence shown here is derived from an EMBL/GenBank/DDBJ whole genome shotgun (WGS) entry which is preliminary data.</text>
</comment>
<dbReference type="PANTHER" id="PTHR24223">
    <property type="entry name" value="ATP-BINDING CASSETTE SUB-FAMILY C"/>
    <property type="match status" value="1"/>
</dbReference>
<keyword evidence="6 8" id="KW-1133">Transmembrane helix</keyword>
<dbReference type="PROSITE" id="PS00211">
    <property type="entry name" value="ABC_TRANSPORTER_1"/>
    <property type="match status" value="1"/>
</dbReference>
<dbReference type="GO" id="GO:0140359">
    <property type="term" value="F:ABC-type transporter activity"/>
    <property type="evidence" value="ECO:0007669"/>
    <property type="project" value="InterPro"/>
</dbReference>
<name>A0AAD6E7U4_9EURO</name>
<proteinExistence type="predicted"/>
<feature type="transmembrane region" description="Helical" evidence="8">
    <location>
        <begin position="110"/>
        <end position="132"/>
    </location>
</feature>
<dbReference type="PROSITE" id="PS50893">
    <property type="entry name" value="ABC_TRANSPORTER_2"/>
    <property type="match status" value="1"/>
</dbReference>
<dbReference type="SUPFAM" id="SSF52540">
    <property type="entry name" value="P-loop containing nucleoside triphosphate hydrolases"/>
    <property type="match status" value="1"/>
</dbReference>
<gene>
    <name evidence="11" type="ORF">N7537_006302</name>
</gene>
<dbReference type="Pfam" id="PF00005">
    <property type="entry name" value="ABC_tran"/>
    <property type="match status" value="1"/>
</dbReference>
<dbReference type="GO" id="GO:0016887">
    <property type="term" value="F:ATP hydrolysis activity"/>
    <property type="evidence" value="ECO:0007669"/>
    <property type="project" value="InterPro"/>
</dbReference>
<dbReference type="EMBL" id="JAQJAE010000003">
    <property type="protein sequence ID" value="KAJ5603346.1"/>
    <property type="molecule type" value="Genomic_DNA"/>
</dbReference>
<evidence type="ECO:0000256" key="3">
    <source>
        <dbReference type="ARBA" id="ARBA00022692"/>
    </source>
</evidence>
<dbReference type="AlphaFoldDB" id="A0AAD6E7U4"/>
<dbReference type="SMART" id="SM00382">
    <property type="entry name" value="AAA"/>
    <property type="match status" value="1"/>
</dbReference>
<dbReference type="GO" id="GO:0016020">
    <property type="term" value="C:membrane"/>
    <property type="evidence" value="ECO:0007669"/>
    <property type="project" value="UniProtKB-SubCell"/>
</dbReference>